<dbReference type="Pfam" id="PF13148">
    <property type="entry name" value="DUF3987"/>
    <property type="match status" value="1"/>
</dbReference>
<dbReference type="InterPro" id="IPR025048">
    <property type="entry name" value="DUF3987"/>
</dbReference>
<keyword evidence="2" id="KW-1185">Reference proteome</keyword>
<dbReference type="EMBL" id="JACXSS010000001">
    <property type="protein sequence ID" value="MBD9354828.1"/>
    <property type="molecule type" value="Genomic_DNA"/>
</dbReference>
<comment type="caution">
    <text evidence="1">The sequence shown here is derived from an EMBL/GenBank/DDBJ whole genome shotgun (WGS) entry which is preliminary data.</text>
</comment>
<protein>
    <submittedName>
        <fullName evidence="1">DUF3987 domain-containing protein</fullName>
    </submittedName>
</protein>
<name>A0ABR9CVF4_9GAMM</name>
<evidence type="ECO:0000313" key="1">
    <source>
        <dbReference type="EMBL" id="MBD9354828.1"/>
    </source>
</evidence>
<organism evidence="1 2">
    <name type="scientific">Methylomonas albis</name>
    <dbReference type="NCBI Taxonomy" id="1854563"/>
    <lineage>
        <taxon>Bacteria</taxon>
        <taxon>Pseudomonadati</taxon>
        <taxon>Pseudomonadota</taxon>
        <taxon>Gammaproteobacteria</taxon>
        <taxon>Methylococcales</taxon>
        <taxon>Methylococcaceae</taxon>
        <taxon>Methylomonas</taxon>
    </lineage>
</organism>
<evidence type="ECO:0000313" key="2">
    <source>
        <dbReference type="Proteomes" id="UP000652176"/>
    </source>
</evidence>
<sequence>MIQRFQLAVYPDELEMYDSTDISPDKEATERVYSLMRKILKMNFVEHGGIKMPNKDQPYFKFSRNAQQIFNRWQRRLLEKQNANEESPIMKQHLAKYSKLVPSLALIFHCIQLADKDSREDIKSNTLMLAIEWGKYLESHARRIYSFADISELVAEKLIQIIDYHDLKPVFSIRDIYSKHRSGLGRHEVNIGIDLLLKENFIKEVHSEKRKGSPSQKYAVNPKAFN</sequence>
<gene>
    <name evidence="1" type="ORF">IE877_02815</name>
</gene>
<reference evidence="1 2" key="1">
    <citation type="submission" date="2020-09" db="EMBL/GenBank/DDBJ databases">
        <title>Methylomonas albis sp. nov. and Methylomonas fluvii sp. nov.: Two cold-adapted methanotrophs from the River Elbe and an amended description of Methylovulum psychrotolerans strain Eb1.</title>
        <authorList>
            <person name="Bussmann I.K."/>
            <person name="Klings K.-W."/>
            <person name="Warnstedt J."/>
            <person name="Hoppert M."/>
            <person name="Saborowski A."/>
            <person name="Horn F."/>
            <person name="Liebner S."/>
        </authorList>
    </citation>
    <scope>NUCLEOTIDE SEQUENCE [LARGE SCALE GENOMIC DNA]</scope>
    <source>
        <strain evidence="1 2">EbA</strain>
    </source>
</reference>
<accession>A0ABR9CVF4</accession>
<dbReference type="Proteomes" id="UP000652176">
    <property type="component" value="Unassembled WGS sequence"/>
</dbReference>
<proteinExistence type="predicted"/>